<dbReference type="GO" id="GO:0008650">
    <property type="term" value="F:rRNA (uridine-2'-O-)-methyltransferase activity"/>
    <property type="evidence" value="ECO:0007669"/>
    <property type="project" value="UniProtKB-UniRule"/>
</dbReference>
<dbReference type="Pfam" id="PF01728">
    <property type="entry name" value="FtsJ"/>
    <property type="match status" value="1"/>
</dbReference>
<feature type="binding site" evidence="11">
    <location>
        <position position="72"/>
    </location>
    <ligand>
        <name>S-adenosyl-L-methionine</name>
        <dbReference type="ChEBI" id="CHEBI:59789"/>
    </ligand>
</feature>
<comment type="similarity">
    <text evidence="11">Belongs to the class I-like SAM-binding methyltransferase superfamily. RNA methyltransferase RlmE family.</text>
</comment>
<dbReference type="EMBL" id="PCRP01000012">
    <property type="protein sequence ID" value="PIP23907.1"/>
    <property type="molecule type" value="Genomic_DNA"/>
</dbReference>
<evidence type="ECO:0000256" key="9">
    <source>
        <dbReference type="ARBA" id="ARBA00042745"/>
    </source>
</evidence>
<keyword evidence="3 11" id="KW-0808">Transferase</keyword>
<proteinExistence type="inferred from homology"/>
<dbReference type="PIRSF" id="PIRSF005461">
    <property type="entry name" value="23S_rRNA_mtase"/>
    <property type="match status" value="1"/>
</dbReference>
<dbReference type="Proteomes" id="UP000230273">
    <property type="component" value="Unassembled WGS sequence"/>
</dbReference>
<evidence type="ECO:0000256" key="6">
    <source>
        <dbReference type="ARBA" id="ARBA00038861"/>
    </source>
</evidence>
<feature type="binding site" evidence="11">
    <location>
        <position position="52"/>
    </location>
    <ligand>
        <name>S-adenosyl-L-methionine</name>
        <dbReference type="ChEBI" id="CHEBI:59789"/>
    </ligand>
</feature>
<comment type="catalytic activity">
    <reaction evidence="10 11">
        <text>uridine(2552) in 23S rRNA + S-adenosyl-L-methionine = 2'-O-methyluridine(2552) in 23S rRNA + S-adenosyl-L-homocysteine + H(+)</text>
        <dbReference type="Rhea" id="RHEA:42720"/>
        <dbReference type="Rhea" id="RHEA-COMP:10202"/>
        <dbReference type="Rhea" id="RHEA-COMP:10203"/>
        <dbReference type="ChEBI" id="CHEBI:15378"/>
        <dbReference type="ChEBI" id="CHEBI:57856"/>
        <dbReference type="ChEBI" id="CHEBI:59789"/>
        <dbReference type="ChEBI" id="CHEBI:65315"/>
        <dbReference type="ChEBI" id="CHEBI:74478"/>
        <dbReference type="EC" id="2.1.1.166"/>
    </reaction>
</comment>
<keyword evidence="2 11" id="KW-0489">Methyltransferase</keyword>
<feature type="binding site" evidence="11">
    <location>
        <position position="111"/>
    </location>
    <ligand>
        <name>S-adenosyl-L-methionine</name>
        <dbReference type="ChEBI" id="CHEBI:59789"/>
    </ligand>
</feature>
<dbReference type="HAMAP" id="MF_01547">
    <property type="entry name" value="RNA_methyltr_E"/>
    <property type="match status" value="1"/>
</dbReference>
<protein>
    <recommendedName>
        <fullName evidence="7 11">Ribosomal RNA large subunit methyltransferase E</fullName>
        <ecNumber evidence="6 11">2.1.1.166</ecNumber>
    </recommendedName>
    <alternativeName>
        <fullName evidence="9 11">23S rRNA Um2552 methyltransferase</fullName>
    </alternativeName>
    <alternativeName>
        <fullName evidence="8 11">rRNA (uridine-2'-O-)-methyltransferase</fullName>
    </alternativeName>
</protein>
<dbReference type="InterPro" id="IPR015507">
    <property type="entry name" value="rRNA-MeTfrase_E"/>
</dbReference>
<dbReference type="SUPFAM" id="SSF53335">
    <property type="entry name" value="S-adenosyl-L-methionine-dependent methyltransferases"/>
    <property type="match status" value="1"/>
</dbReference>
<feature type="binding site" evidence="11">
    <location>
        <position position="54"/>
    </location>
    <ligand>
        <name>S-adenosyl-L-methionine</name>
        <dbReference type="ChEBI" id="CHEBI:59789"/>
    </ligand>
</feature>
<keyword evidence="4 11" id="KW-0949">S-adenosyl-L-methionine</keyword>
<evidence type="ECO:0000313" key="14">
    <source>
        <dbReference type="EMBL" id="PIP23907.1"/>
    </source>
</evidence>
<dbReference type="EC" id="2.1.1.166" evidence="6 11"/>
<keyword evidence="1 11" id="KW-0698">rRNA processing</keyword>
<keyword evidence="11" id="KW-0963">Cytoplasm</keyword>
<accession>A0A2G9YXF7</accession>
<evidence type="ECO:0000256" key="10">
    <source>
        <dbReference type="ARBA" id="ARBA00048970"/>
    </source>
</evidence>
<reference evidence="14 15" key="1">
    <citation type="submission" date="2017-09" db="EMBL/GenBank/DDBJ databases">
        <title>Depth-based differentiation of microbial function through sediment-hosted aquifers and enrichment of novel symbionts in the deep terrestrial subsurface.</title>
        <authorList>
            <person name="Probst A.J."/>
            <person name="Ladd B."/>
            <person name="Jarett J.K."/>
            <person name="Geller-Mcgrath D.E."/>
            <person name="Sieber C.M."/>
            <person name="Emerson J.B."/>
            <person name="Anantharaman K."/>
            <person name="Thomas B.C."/>
            <person name="Malmstrom R."/>
            <person name="Stieglmeier M."/>
            <person name="Klingl A."/>
            <person name="Woyke T."/>
            <person name="Ryan C.M."/>
            <person name="Banfield J.F."/>
        </authorList>
    </citation>
    <scope>NUCLEOTIDE SEQUENCE [LARGE SCALE GENOMIC DNA]</scope>
    <source>
        <strain evidence="14">CG23_combo_of_CG06-09_8_20_14_all_38_19</strain>
    </source>
</reference>
<dbReference type="InterPro" id="IPR029063">
    <property type="entry name" value="SAM-dependent_MTases_sf"/>
</dbReference>
<dbReference type="InterPro" id="IPR050082">
    <property type="entry name" value="RNA_methyltr_RlmE"/>
</dbReference>
<dbReference type="InterPro" id="IPR002877">
    <property type="entry name" value="RNA_MeTrfase_FtsJ_dom"/>
</dbReference>
<comment type="function">
    <text evidence="5 11">Specifically methylates the uridine in position 2552 of 23S rRNA at the 2'-O position of the ribose in the fully assembled 50S ribosomal subunit.</text>
</comment>
<dbReference type="AlphaFoldDB" id="A0A2G9YXF7"/>
<evidence type="ECO:0000256" key="7">
    <source>
        <dbReference type="ARBA" id="ARBA00041129"/>
    </source>
</evidence>
<dbReference type="PANTHER" id="PTHR10920">
    <property type="entry name" value="RIBOSOMAL RNA METHYLTRANSFERASE"/>
    <property type="match status" value="1"/>
</dbReference>
<evidence type="ECO:0000256" key="4">
    <source>
        <dbReference type="ARBA" id="ARBA00022691"/>
    </source>
</evidence>
<feature type="domain" description="Ribosomal RNA methyltransferase FtsJ" evidence="13">
    <location>
        <begin position="20"/>
        <end position="194"/>
    </location>
</feature>
<dbReference type="GO" id="GO:0005737">
    <property type="term" value="C:cytoplasm"/>
    <property type="evidence" value="ECO:0007669"/>
    <property type="project" value="UniProtKB-SubCell"/>
</dbReference>
<evidence type="ECO:0000256" key="11">
    <source>
        <dbReference type="HAMAP-Rule" id="MF_01547"/>
    </source>
</evidence>
<evidence type="ECO:0000259" key="13">
    <source>
        <dbReference type="Pfam" id="PF01728"/>
    </source>
</evidence>
<evidence type="ECO:0000256" key="12">
    <source>
        <dbReference type="PIRSR" id="PIRSR005461-1"/>
    </source>
</evidence>
<comment type="subcellular location">
    <subcellularLocation>
        <location evidence="11">Cytoplasm</location>
    </subcellularLocation>
</comment>
<feature type="active site" description="Proton acceptor" evidence="11 12">
    <location>
        <position position="151"/>
    </location>
</feature>
<sequence length="199" mass="22519">MRQRESKTEFYTRKAKEEGYPARSVYKLKEIDEKFEIIKAGDKVLDLGAAPGSWLKYLSEKTGVSGKVLGVDTEDAKIELPANAKFLKKDVFAFTEDDFKELKKFHVVVSDLAPKTSGVKFADAAKSLELCEKALEIAQKVLTPGGNFVCKVFESEKTKDFFKKIEENFKSAKRLKPQASRKESREIFFIGKSFIKQNA</sequence>
<dbReference type="Gene3D" id="3.40.50.150">
    <property type="entry name" value="Vaccinia Virus protein VP39"/>
    <property type="match status" value="1"/>
</dbReference>
<name>A0A2G9YXF7_9BACT</name>
<evidence type="ECO:0000256" key="3">
    <source>
        <dbReference type="ARBA" id="ARBA00022679"/>
    </source>
</evidence>
<gene>
    <name evidence="11" type="primary">rlmE</name>
    <name evidence="11" type="synonym">ftsJ</name>
    <name evidence="11" type="synonym">rrmJ</name>
    <name evidence="14" type="ORF">COX36_00800</name>
</gene>
<evidence type="ECO:0000256" key="8">
    <source>
        <dbReference type="ARBA" id="ARBA00041995"/>
    </source>
</evidence>
<evidence type="ECO:0000256" key="2">
    <source>
        <dbReference type="ARBA" id="ARBA00022603"/>
    </source>
</evidence>
<feature type="binding site" evidence="11">
    <location>
        <position position="90"/>
    </location>
    <ligand>
        <name>S-adenosyl-L-methionine</name>
        <dbReference type="ChEBI" id="CHEBI:59789"/>
    </ligand>
</feature>
<comment type="caution">
    <text evidence="14">The sequence shown here is derived from an EMBL/GenBank/DDBJ whole genome shotgun (WGS) entry which is preliminary data.</text>
</comment>
<evidence type="ECO:0000256" key="1">
    <source>
        <dbReference type="ARBA" id="ARBA00022552"/>
    </source>
</evidence>
<evidence type="ECO:0000256" key="5">
    <source>
        <dbReference type="ARBA" id="ARBA00037569"/>
    </source>
</evidence>
<evidence type="ECO:0000313" key="15">
    <source>
        <dbReference type="Proteomes" id="UP000230273"/>
    </source>
</evidence>
<organism evidence="14 15">
    <name type="scientific">Candidatus Nealsonbacteria bacterium CG23_combo_of_CG06-09_8_20_14_all_38_19</name>
    <dbReference type="NCBI Taxonomy" id="1974721"/>
    <lineage>
        <taxon>Bacteria</taxon>
        <taxon>Candidatus Nealsoniibacteriota</taxon>
    </lineage>
</organism>
<dbReference type="PANTHER" id="PTHR10920:SF18">
    <property type="entry name" value="RRNA METHYLTRANSFERASE 2, MITOCHONDRIAL"/>
    <property type="match status" value="1"/>
</dbReference>